<protein>
    <submittedName>
        <fullName evidence="1">Uncharacterized protein</fullName>
    </submittedName>
</protein>
<evidence type="ECO:0000313" key="1">
    <source>
        <dbReference type="EMBL" id="KAG0141956.1"/>
    </source>
</evidence>
<dbReference type="AlphaFoldDB" id="A0A9P6N8M1"/>
<comment type="caution">
    <text evidence="1">The sequence shown here is derived from an EMBL/GenBank/DDBJ whole genome shotgun (WGS) entry which is preliminary data.</text>
</comment>
<sequence>MYSLISFEGSQAMLATSIGKNLLWVLMDLRTSLILVVSSGAKSMSKAMKPGGV</sequence>
<gene>
    <name evidence="1" type="ORF">CROQUDRAFT_683558</name>
</gene>
<dbReference type="EMBL" id="MU167365">
    <property type="protein sequence ID" value="KAG0141956.1"/>
    <property type="molecule type" value="Genomic_DNA"/>
</dbReference>
<proteinExistence type="predicted"/>
<dbReference type="Proteomes" id="UP000886653">
    <property type="component" value="Unassembled WGS sequence"/>
</dbReference>
<name>A0A9P6N8M1_9BASI</name>
<keyword evidence="2" id="KW-1185">Reference proteome</keyword>
<accession>A0A9P6N8M1</accession>
<organism evidence="1 2">
    <name type="scientific">Cronartium quercuum f. sp. fusiforme G11</name>
    <dbReference type="NCBI Taxonomy" id="708437"/>
    <lineage>
        <taxon>Eukaryota</taxon>
        <taxon>Fungi</taxon>
        <taxon>Dikarya</taxon>
        <taxon>Basidiomycota</taxon>
        <taxon>Pucciniomycotina</taxon>
        <taxon>Pucciniomycetes</taxon>
        <taxon>Pucciniales</taxon>
        <taxon>Coleosporiaceae</taxon>
        <taxon>Cronartium</taxon>
    </lineage>
</organism>
<reference evidence="1" key="1">
    <citation type="submission" date="2013-11" db="EMBL/GenBank/DDBJ databases">
        <title>Genome sequence of the fusiform rust pathogen reveals effectors for host alternation and coevolution with pine.</title>
        <authorList>
            <consortium name="DOE Joint Genome Institute"/>
            <person name="Smith K."/>
            <person name="Pendleton A."/>
            <person name="Kubisiak T."/>
            <person name="Anderson C."/>
            <person name="Salamov A."/>
            <person name="Aerts A."/>
            <person name="Riley R."/>
            <person name="Clum A."/>
            <person name="Lindquist E."/>
            <person name="Ence D."/>
            <person name="Campbell M."/>
            <person name="Kronenberg Z."/>
            <person name="Feau N."/>
            <person name="Dhillon B."/>
            <person name="Hamelin R."/>
            <person name="Burleigh J."/>
            <person name="Smith J."/>
            <person name="Yandell M."/>
            <person name="Nelson C."/>
            <person name="Grigoriev I."/>
            <person name="Davis J."/>
        </authorList>
    </citation>
    <scope>NUCLEOTIDE SEQUENCE</scope>
    <source>
        <strain evidence="1">G11</strain>
    </source>
</reference>
<evidence type="ECO:0000313" key="2">
    <source>
        <dbReference type="Proteomes" id="UP000886653"/>
    </source>
</evidence>